<organism evidence="3">
    <name type="scientific">Schlesneria paludicola</name>
    <dbReference type="NCBI Taxonomy" id="360056"/>
    <lineage>
        <taxon>Bacteria</taxon>
        <taxon>Pseudomonadati</taxon>
        <taxon>Planctomycetota</taxon>
        <taxon>Planctomycetia</taxon>
        <taxon>Planctomycetales</taxon>
        <taxon>Planctomycetaceae</taxon>
        <taxon>Schlesneria</taxon>
    </lineage>
</organism>
<sequence length="249" mass="25766">MTAPWCLIALGGLLGSSHCLGMCGGFAVLLGIHRASWRQNLFAQLAFSLGRLTSYATLGVMAGFAGRSLSRHVPTIINVPAVLSLLAGSFLLWEGLHATGLLRRRVAPAGEAVCLFGPMFSTLLKHPALRGAFSAGVFTGLLPCGLVYAFVSLAASSGDLLRGAAIMLAFGAGTVPLMLLAGAGVLLLAATTRQRLWQAAAWSVVATGLLTVGRGISFLHGAETAPAHRCPLCAPAETRLPATGLFSFR</sequence>
<evidence type="ECO:0000313" key="3">
    <source>
        <dbReference type="EMBL" id="HEN17109.1"/>
    </source>
</evidence>
<evidence type="ECO:0000259" key="2">
    <source>
        <dbReference type="Pfam" id="PF13386"/>
    </source>
</evidence>
<comment type="caution">
    <text evidence="3">The sequence shown here is derived from an EMBL/GenBank/DDBJ whole genome shotgun (WGS) entry which is preliminary data.</text>
</comment>
<dbReference type="Pfam" id="PF13386">
    <property type="entry name" value="DsbD_2"/>
    <property type="match status" value="1"/>
</dbReference>
<reference evidence="3" key="1">
    <citation type="journal article" date="2020" name="mSystems">
        <title>Genome- and Community-Level Interaction Insights into Carbon Utilization and Element Cycling Functions of Hydrothermarchaeota in Hydrothermal Sediment.</title>
        <authorList>
            <person name="Zhou Z."/>
            <person name="Liu Y."/>
            <person name="Xu W."/>
            <person name="Pan J."/>
            <person name="Luo Z.H."/>
            <person name="Li M."/>
        </authorList>
    </citation>
    <scope>NUCLEOTIDE SEQUENCE [LARGE SCALE GENOMIC DNA]</scope>
    <source>
        <strain evidence="3">SpSt-339</strain>
    </source>
</reference>
<protein>
    <submittedName>
        <fullName evidence="3">Sulfite exporter TauE/SafE family protein</fullName>
    </submittedName>
</protein>
<keyword evidence="1" id="KW-0472">Membrane</keyword>
<gene>
    <name evidence="3" type="ORF">ENQ76_16745</name>
</gene>
<dbReference type="EMBL" id="DSOK01000459">
    <property type="protein sequence ID" value="HEN17109.1"/>
    <property type="molecule type" value="Genomic_DNA"/>
</dbReference>
<feature type="domain" description="Urease accessory protein UreH-like transmembrane" evidence="2">
    <location>
        <begin position="9"/>
        <end position="209"/>
    </location>
</feature>
<dbReference type="InterPro" id="IPR039447">
    <property type="entry name" value="UreH-like_TM_dom"/>
</dbReference>
<dbReference type="PANTHER" id="PTHR42208">
    <property type="entry name" value="HEAVY METAL TRANSPORTER-RELATED"/>
    <property type="match status" value="1"/>
</dbReference>
<keyword evidence="1" id="KW-1133">Transmembrane helix</keyword>
<dbReference type="PANTHER" id="PTHR42208:SF1">
    <property type="entry name" value="HEAVY METAL TRANSPORTER"/>
    <property type="match status" value="1"/>
</dbReference>
<dbReference type="AlphaFoldDB" id="A0A7C2P0B0"/>
<keyword evidence="1" id="KW-0812">Transmembrane</keyword>
<evidence type="ECO:0000256" key="1">
    <source>
        <dbReference type="SAM" id="Phobius"/>
    </source>
</evidence>
<name>A0A7C2P0B0_9PLAN</name>
<feature type="transmembrane region" description="Helical" evidence="1">
    <location>
        <begin position="131"/>
        <end position="151"/>
    </location>
</feature>
<feature type="transmembrane region" description="Helical" evidence="1">
    <location>
        <begin position="163"/>
        <end position="189"/>
    </location>
</feature>
<proteinExistence type="predicted"/>
<feature type="transmembrane region" description="Helical" evidence="1">
    <location>
        <begin position="76"/>
        <end position="93"/>
    </location>
</feature>
<accession>A0A7C2P0B0</accession>
<feature type="transmembrane region" description="Helical" evidence="1">
    <location>
        <begin position="43"/>
        <end position="64"/>
    </location>
</feature>